<evidence type="ECO:0000256" key="1">
    <source>
        <dbReference type="ARBA" id="ARBA00001585"/>
    </source>
</evidence>
<dbReference type="InterPro" id="IPR002410">
    <property type="entry name" value="Peptidase_S33"/>
</dbReference>
<dbReference type="InterPro" id="IPR000073">
    <property type="entry name" value="AB_hydrolase_1"/>
</dbReference>
<evidence type="ECO:0000256" key="5">
    <source>
        <dbReference type="ARBA" id="ARBA00021843"/>
    </source>
</evidence>
<comment type="similarity">
    <text evidence="3 11">Belongs to the peptidase S33 family.</text>
</comment>
<keyword evidence="7 11" id="KW-0963">Cytoplasm</keyword>
<accession>A0A839UKS0</accession>
<evidence type="ECO:0000313" key="14">
    <source>
        <dbReference type="Proteomes" id="UP000559987"/>
    </source>
</evidence>
<evidence type="ECO:0000256" key="8">
    <source>
        <dbReference type="ARBA" id="ARBA00022670"/>
    </source>
</evidence>
<evidence type="ECO:0000313" key="13">
    <source>
        <dbReference type="EMBL" id="MBB3167200.1"/>
    </source>
</evidence>
<dbReference type="InterPro" id="IPR029058">
    <property type="entry name" value="AB_hydrolase_fold"/>
</dbReference>
<name>A0A839UKS0_9GAMM</name>
<dbReference type="GO" id="GO:0004177">
    <property type="term" value="F:aminopeptidase activity"/>
    <property type="evidence" value="ECO:0007669"/>
    <property type="project" value="UniProtKB-UniRule"/>
</dbReference>
<keyword evidence="6 11" id="KW-0031">Aminopeptidase</keyword>
<dbReference type="EMBL" id="JACHXZ010000001">
    <property type="protein sequence ID" value="MBB3167200.1"/>
    <property type="molecule type" value="Genomic_DNA"/>
</dbReference>
<dbReference type="Pfam" id="PF00561">
    <property type="entry name" value="Abhydrolase_1"/>
    <property type="match status" value="1"/>
</dbReference>
<evidence type="ECO:0000256" key="3">
    <source>
        <dbReference type="ARBA" id="ARBA00010088"/>
    </source>
</evidence>
<sequence length="326" mass="35817">MHQAFPDIRPFARNTLSINGHQLYVEQAGQPTGIPLLFLHDGPGLGCHAADRRLFDPQRFHMILPDQRGCGRSRPHLALADNQREALCGDLMSLRQELGIEQWVLVGVGWGGLLALTLALREPERVQSVLLIGTGLGRQQELAWLLEEGAPQVFPEAYHHLCKALKVTEGLPAMALLERTQTLLQGNNEIERMAIARHWGQWMSQCAGLKPQTELQKAYLEPPVVLSHASLQVAYMSRQWDCDQPTGVVPQLGALQSLPITCVHGRFDMISPLSGVLHLQGVLPDMKIHIVREAGHSLREAAMVDAVVKAQADIADACGARPPDCG</sequence>
<comment type="caution">
    <text evidence="13">The sequence shown here is derived from an EMBL/GenBank/DDBJ whole genome shotgun (WGS) entry which is preliminary data.</text>
</comment>
<dbReference type="AlphaFoldDB" id="A0A839UKS0"/>
<dbReference type="PRINTS" id="PR00111">
    <property type="entry name" value="ABHYDROLASE"/>
</dbReference>
<organism evidence="13 14">
    <name type="scientific">Simiduia aestuariiviva</name>
    <dbReference type="NCBI Taxonomy" id="1510459"/>
    <lineage>
        <taxon>Bacteria</taxon>
        <taxon>Pseudomonadati</taxon>
        <taxon>Pseudomonadota</taxon>
        <taxon>Gammaproteobacteria</taxon>
        <taxon>Cellvibrionales</taxon>
        <taxon>Cellvibrionaceae</taxon>
        <taxon>Simiduia</taxon>
    </lineage>
</organism>
<evidence type="ECO:0000256" key="4">
    <source>
        <dbReference type="ARBA" id="ARBA00012568"/>
    </source>
</evidence>
<dbReference type="GO" id="GO:0006508">
    <property type="term" value="P:proteolysis"/>
    <property type="evidence" value="ECO:0007669"/>
    <property type="project" value="UniProtKB-KW"/>
</dbReference>
<protein>
    <recommendedName>
        <fullName evidence="5 11">Proline iminopeptidase</fullName>
        <shortName evidence="11">PIP</shortName>
        <ecNumber evidence="4 11">3.4.11.5</ecNumber>
    </recommendedName>
    <alternativeName>
        <fullName evidence="10 11">Prolyl aminopeptidase</fullName>
    </alternativeName>
</protein>
<evidence type="ECO:0000259" key="12">
    <source>
        <dbReference type="Pfam" id="PF00561"/>
    </source>
</evidence>
<comment type="subcellular location">
    <subcellularLocation>
        <location evidence="2 11">Cytoplasm</location>
    </subcellularLocation>
</comment>
<evidence type="ECO:0000256" key="9">
    <source>
        <dbReference type="ARBA" id="ARBA00022801"/>
    </source>
</evidence>
<gene>
    <name evidence="13" type="ORF">FHS30_000376</name>
</gene>
<dbReference type="Proteomes" id="UP000559987">
    <property type="component" value="Unassembled WGS sequence"/>
</dbReference>
<keyword evidence="14" id="KW-1185">Reference proteome</keyword>
<dbReference type="Gene3D" id="3.40.50.1820">
    <property type="entry name" value="alpha/beta hydrolase"/>
    <property type="match status" value="1"/>
</dbReference>
<evidence type="ECO:0000256" key="2">
    <source>
        <dbReference type="ARBA" id="ARBA00004496"/>
    </source>
</evidence>
<dbReference type="EC" id="3.4.11.5" evidence="4 11"/>
<keyword evidence="9 11" id="KW-0378">Hydrolase</keyword>
<keyword evidence="8 11" id="KW-0645">Protease</keyword>
<feature type="domain" description="AB hydrolase-1" evidence="12">
    <location>
        <begin position="35"/>
        <end position="136"/>
    </location>
</feature>
<dbReference type="GO" id="GO:0005737">
    <property type="term" value="C:cytoplasm"/>
    <property type="evidence" value="ECO:0007669"/>
    <property type="project" value="UniProtKB-SubCell"/>
</dbReference>
<dbReference type="InterPro" id="IPR005944">
    <property type="entry name" value="Pro_iminopeptidase"/>
</dbReference>
<proteinExistence type="inferred from homology"/>
<evidence type="ECO:0000256" key="6">
    <source>
        <dbReference type="ARBA" id="ARBA00022438"/>
    </source>
</evidence>
<evidence type="ECO:0000256" key="10">
    <source>
        <dbReference type="ARBA" id="ARBA00029605"/>
    </source>
</evidence>
<reference evidence="13 14" key="1">
    <citation type="submission" date="2020-08" db="EMBL/GenBank/DDBJ databases">
        <title>Genomic Encyclopedia of Type Strains, Phase III (KMG-III): the genomes of soil and plant-associated and newly described type strains.</title>
        <authorList>
            <person name="Whitman W."/>
        </authorList>
    </citation>
    <scope>NUCLEOTIDE SEQUENCE [LARGE SCALE GENOMIC DNA]</scope>
    <source>
        <strain evidence="13 14">CECT 8571</strain>
    </source>
</reference>
<dbReference type="PANTHER" id="PTHR43722">
    <property type="entry name" value="PROLINE IMINOPEPTIDASE"/>
    <property type="match status" value="1"/>
</dbReference>
<dbReference type="SUPFAM" id="SSF53474">
    <property type="entry name" value="alpha/beta-Hydrolases"/>
    <property type="match status" value="1"/>
</dbReference>
<evidence type="ECO:0000256" key="11">
    <source>
        <dbReference type="PIRNR" id="PIRNR006431"/>
    </source>
</evidence>
<evidence type="ECO:0000256" key="7">
    <source>
        <dbReference type="ARBA" id="ARBA00022490"/>
    </source>
</evidence>
<dbReference type="RefSeq" id="WP_183907717.1">
    <property type="nucleotide sequence ID" value="NZ_JACHXZ010000001.1"/>
</dbReference>
<dbReference type="PRINTS" id="PR00793">
    <property type="entry name" value="PROAMNOPTASE"/>
</dbReference>
<dbReference type="PIRSF" id="PIRSF006431">
    <property type="entry name" value="Pept_S33"/>
    <property type="match status" value="1"/>
</dbReference>
<comment type="catalytic activity">
    <reaction evidence="1 11">
        <text>Release of N-terminal proline from a peptide.</text>
        <dbReference type="EC" id="3.4.11.5"/>
    </reaction>
</comment>
<dbReference type="PANTHER" id="PTHR43722:SF1">
    <property type="entry name" value="PROLINE IMINOPEPTIDASE"/>
    <property type="match status" value="1"/>
</dbReference>